<keyword evidence="5 8" id="KW-0812">Transmembrane</keyword>
<dbReference type="InterPro" id="IPR003804">
    <property type="entry name" value="Lactate_perm"/>
</dbReference>
<evidence type="ECO:0000256" key="1">
    <source>
        <dbReference type="ARBA" id="ARBA00004651"/>
    </source>
</evidence>
<reference evidence="9 10" key="1">
    <citation type="submission" date="2021-11" db="EMBL/GenBank/DDBJ databases">
        <authorList>
            <person name="Lee D.-H."/>
            <person name="Kim S.-B."/>
        </authorList>
    </citation>
    <scope>NUCLEOTIDE SEQUENCE [LARGE SCALE GENOMIC DNA]</scope>
    <source>
        <strain evidence="9 10">KCTC 52223</strain>
    </source>
</reference>
<feature type="transmembrane region" description="Helical" evidence="8">
    <location>
        <begin position="109"/>
        <end position="137"/>
    </location>
</feature>
<feature type="transmembrane region" description="Helical" evidence="8">
    <location>
        <begin position="221"/>
        <end position="252"/>
    </location>
</feature>
<dbReference type="RefSeq" id="WP_230551813.1">
    <property type="nucleotide sequence ID" value="NZ_JAJISD010000007.1"/>
</dbReference>
<evidence type="ECO:0000256" key="2">
    <source>
        <dbReference type="ARBA" id="ARBA00010100"/>
    </source>
</evidence>
<feature type="transmembrane region" description="Helical" evidence="8">
    <location>
        <begin position="183"/>
        <end position="201"/>
    </location>
</feature>
<name>A0ABS8KX34_9HYPH</name>
<feature type="transmembrane region" description="Helical" evidence="8">
    <location>
        <begin position="157"/>
        <end position="176"/>
    </location>
</feature>
<dbReference type="Pfam" id="PF02652">
    <property type="entry name" value="Lactate_perm"/>
    <property type="match status" value="1"/>
</dbReference>
<feature type="transmembrane region" description="Helical" evidence="8">
    <location>
        <begin position="67"/>
        <end position="88"/>
    </location>
</feature>
<organism evidence="9 10">
    <name type="scientific">Reyranella aquatilis</name>
    <dbReference type="NCBI Taxonomy" id="2035356"/>
    <lineage>
        <taxon>Bacteria</taxon>
        <taxon>Pseudomonadati</taxon>
        <taxon>Pseudomonadota</taxon>
        <taxon>Alphaproteobacteria</taxon>
        <taxon>Hyphomicrobiales</taxon>
        <taxon>Reyranellaceae</taxon>
        <taxon>Reyranella</taxon>
    </lineage>
</organism>
<feature type="transmembrane region" description="Helical" evidence="8">
    <location>
        <begin position="273"/>
        <end position="290"/>
    </location>
</feature>
<proteinExistence type="inferred from homology"/>
<dbReference type="PANTHER" id="PTHR30003">
    <property type="entry name" value="L-LACTATE PERMEASE"/>
    <property type="match status" value="1"/>
</dbReference>
<keyword evidence="4" id="KW-1003">Cell membrane</keyword>
<dbReference type="EMBL" id="JAJISD010000007">
    <property type="protein sequence ID" value="MCC8430660.1"/>
    <property type="molecule type" value="Genomic_DNA"/>
</dbReference>
<evidence type="ECO:0000313" key="10">
    <source>
        <dbReference type="Proteomes" id="UP001198862"/>
    </source>
</evidence>
<comment type="caution">
    <text evidence="8">Lacks conserved residue(s) required for the propagation of feature annotation.</text>
</comment>
<keyword evidence="10" id="KW-1185">Reference proteome</keyword>
<feature type="transmembrane region" description="Helical" evidence="8">
    <location>
        <begin position="385"/>
        <end position="410"/>
    </location>
</feature>
<dbReference type="Proteomes" id="UP001198862">
    <property type="component" value="Unassembled WGS sequence"/>
</dbReference>
<comment type="subcellular location">
    <subcellularLocation>
        <location evidence="8">Cell inner membrane</location>
        <topology evidence="8">Multi-pass membrane protein</topology>
    </subcellularLocation>
    <subcellularLocation>
        <location evidence="1">Cell membrane</location>
        <topology evidence="1">Multi-pass membrane protein</topology>
    </subcellularLocation>
</comment>
<feature type="transmembrane region" description="Helical" evidence="8">
    <location>
        <begin position="310"/>
        <end position="334"/>
    </location>
</feature>
<evidence type="ECO:0000256" key="6">
    <source>
        <dbReference type="ARBA" id="ARBA00022989"/>
    </source>
</evidence>
<comment type="similarity">
    <text evidence="2 8">Belongs to the lactate permease family.</text>
</comment>
<sequence length="489" mass="50426">MTTLLSLLPLLLVLGLLASGRASALVAGLAGLAATLAASAALVMQAPGPEGGGPAAVALLFRREVPAGLWLSWHVIAIIVTGVFFHRANLARGGGIGGTGALEATPRRLFSVCFLLAPFAESVTGFGVGYIIALAALRRLGIGGLPALLLGLYSQSLVPWGALAIGTTVGATLAGLTPNQLGLGSAVLQVPIHFLYLGLYWRFAREAGVPVPALQKLDDTLWTALLLALIWLTNRASDVEIAAAAPTAFLLAVRFWRDERPDGAALRATLRTAAPYVALTLVLCATRLVTPLRDLLKPLGAMRPFDNQPAFAPFYAPGFWLLAIGLAVVIVARAPLGRVAKEALTGAWRACAVTLAFVVMAEFYVGSGMAAAIAEALRGVAGRGAALGVPLFAAVGGFLTGSGAAANAMLMPMEIALARAVAVDPAWIAAVQNSVTTNLTMLSPIRVSMGAAILALSTSDAVLYRRAWPLALPPLLTGFAAVVVLLVHP</sequence>
<evidence type="ECO:0000256" key="8">
    <source>
        <dbReference type="RuleBase" id="RU365092"/>
    </source>
</evidence>
<keyword evidence="8" id="KW-0997">Cell inner membrane</keyword>
<accession>A0ABS8KX34</accession>
<evidence type="ECO:0000313" key="9">
    <source>
        <dbReference type="EMBL" id="MCC8430660.1"/>
    </source>
</evidence>
<protein>
    <recommendedName>
        <fullName evidence="8">L-lactate permease</fullName>
    </recommendedName>
</protein>
<feature type="transmembrane region" description="Helical" evidence="8">
    <location>
        <begin position="470"/>
        <end position="487"/>
    </location>
</feature>
<evidence type="ECO:0000256" key="7">
    <source>
        <dbReference type="ARBA" id="ARBA00023136"/>
    </source>
</evidence>
<evidence type="ECO:0000256" key="3">
    <source>
        <dbReference type="ARBA" id="ARBA00022448"/>
    </source>
</evidence>
<evidence type="ECO:0000256" key="5">
    <source>
        <dbReference type="ARBA" id="ARBA00022692"/>
    </source>
</evidence>
<feature type="transmembrane region" description="Helical" evidence="8">
    <location>
        <begin position="346"/>
        <end position="365"/>
    </location>
</feature>
<keyword evidence="7 8" id="KW-0472">Membrane</keyword>
<comment type="function">
    <text evidence="8">Uptake of L-lactate across the membrane. Can also transport D-lactate and glycolate.</text>
</comment>
<keyword evidence="3 8" id="KW-0813">Transport</keyword>
<comment type="caution">
    <text evidence="9">The sequence shown here is derived from an EMBL/GenBank/DDBJ whole genome shotgun (WGS) entry which is preliminary data.</text>
</comment>
<gene>
    <name evidence="9" type="ORF">LJ725_16950</name>
</gene>
<evidence type="ECO:0000256" key="4">
    <source>
        <dbReference type="ARBA" id="ARBA00022475"/>
    </source>
</evidence>
<keyword evidence="6 8" id="KW-1133">Transmembrane helix</keyword>
<dbReference type="PANTHER" id="PTHR30003:SF0">
    <property type="entry name" value="GLYCOLATE PERMEASE GLCA-RELATED"/>
    <property type="match status" value="1"/>
</dbReference>